<dbReference type="Gene3D" id="1.25.40.10">
    <property type="entry name" value="Tetratricopeptide repeat domain"/>
    <property type="match status" value="6"/>
</dbReference>
<dbReference type="InterPro" id="IPR011990">
    <property type="entry name" value="TPR-like_helical_dom_sf"/>
</dbReference>
<dbReference type="FunFam" id="1.25.40.10:FF:000090">
    <property type="entry name" value="Pentatricopeptide repeat-containing protein, chloroplastic"/>
    <property type="match status" value="1"/>
</dbReference>
<reference evidence="3" key="1">
    <citation type="submission" date="2015-07" db="EMBL/GenBank/DDBJ databases">
        <title>Transcriptome Assembly of Anthurium amnicola.</title>
        <authorList>
            <person name="Suzuki J."/>
        </authorList>
    </citation>
    <scope>NUCLEOTIDE SEQUENCE</scope>
</reference>
<dbReference type="InterPro" id="IPR002885">
    <property type="entry name" value="PPR_rpt"/>
</dbReference>
<gene>
    <name evidence="3" type="primary">PCMP-E35</name>
    <name evidence="3" type="ORF">g.40559</name>
</gene>
<dbReference type="PANTHER" id="PTHR47926">
    <property type="entry name" value="PENTATRICOPEPTIDE REPEAT-CONTAINING PROTEIN"/>
    <property type="match status" value="1"/>
</dbReference>
<dbReference type="EMBL" id="GDJX01009013">
    <property type="protein sequence ID" value="JAT58923.1"/>
    <property type="molecule type" value="Transcribed_RNA"/>
</dbReference>
<dbReference type="GO" id="GO:0009451">
    <property type="term" value="P:RNA modification"/>
    <property type="evidence" value="ECO:0007669"/>
    <property type="project" value="InterPro"/>
</dbReference>
<feature type="repeat" description="PPR" evidence="2">
    <location>
        <begin position="589"/>
        <end position="623"/>
    </location>
</feature>
<dbReference type="InterPro" id="IPR046848">
    <property type="entry name" value="E_motif"/>
</dbReference>
<sequence length="799" mass="88469">MVAFGAKASHFAGLLQACINKRARLPGKIVHAQIVTTGLSPDTFLLNRIVELYATCGSLDDASRVFDTMPSRNVYSWNAIISASCKSGDIVSAYNLLGEMPERNVVSWNTVISALVKDGAEAKALDLYYVMLREGFMPTHFTFASVLSACGVLGNLEHGRRCHGLVVKVGLDGNAFVENALVGMYNKCGDILDATVIFNGMSQPNEVSFTAMMGGLLQDGYIDDALWLFAKMRKKGIQIDAVVVSSALGASARGAEDGEVGRYCKSLKCDGYIFGQQVHVLVIKYGFESDIHVGNSLIDMYAKSGDMCKAQTAFMTLPEVNVVSWNILISGYGQQGDSKKVRDVLQQMQKSGIEPDDVTYVNQLSAYIKSGDIEAAQQMFNNIVNPNLTSWNTIISGYCQKEMYEKAMELFRKMQFLNVHADRTTLAVVLSACSGMGFLQFGKQIHAAATRVMLHSDMFVASGLVDMYSKCGQIEAARWVFDRMPERDVVCWNSMMSGFSLHSWNKEAFHLFQQMRSMGMYPTEYSYASVISSCARLSSLSEGRQIHAQTAKDGSINNIFVGSALIDMYAKCGNVGEAQLFFNFMPRKNIVSWNEIIHGFAQNGCGDMAVELFEDMLRREEKPDSVTFIAILTACSHSGMVDKGLQFFKSMEKDHGIVPLADHYTCIIDALGRAGRFNEIKALIENMPCKDDPIIWEVLLSACRVHANVELGKLAAEHLFQLDKLNPAPYVLLSNIYADLGRWDGVSAVRRLMIDRGIVKDRGYSWIDNKESVNAFMVADDVRTVDNLSEQSNHWVCQL</sequence>
<dbReference type="InterPro" id="IPR046960">
    <property type="entry name" value="PPR_At4g14850-like_plant"/>
</dbReference>
<protein>
    <submittedName>
        <fullName evidence="3">Pentatricopeptide repeat-containing protein At4g20770</fullName>
    </submittedName>
</protein>
<dbReference type="Pfam" id="PF01535">
    <property type="entry name" value="PPR"/>
    <property type="match status" value="1"/>
</dbReference>
<evidence type="ECO:0000256" key="2">
    <source>
        <dbReference type="PROSITE-ProRule" id="PRU00708"/>
    </source>
</evidence>
<organism evidence="3">
    <name type="scientific">Anthurium amnicola</name>
    <dbReference type="NCBI Taxonomy" id="1678845"/>
    <lineage>
        <taxon>Eukaryota</taxon>
        <taxon>Viridiplantae</taxon>
        <taxon>Streptophyta</taxon>
        <taxon>Embryophyta</taxon>
        <taxon>Tracheophyta</taxon>
        <taxon>Spermatophyta</taxon>
        <taxon>Magnoliopsida</taxon>
        <taxon>Liliopsida</taxon>
        <taxon>Araceae</taxon>
        <taxon>Pothoideae</taxon>
        <taxon>Potheae</taxon>
        <taxon>Anthurium</taxon>
    </lineage>
</organism>
<dbReference type="AlphaFoldDB" id="A0A1D1YW91"/>
<keyword evidence="1" id="KW-0677">Repeat</keyword>
<dbReference type="Pfam" id="PF13041">
    <property type="entry name" value="PPR_2"/>
    <property type="match status" value="6"/>
</dbReference>
<feature type="repeat" description="PPR" evidence="2">
    <location>
        <begin position="205"/>
        <end position="239"/>
    </location>
</feature>
<feature type="repeat" description="PPR" evidence="2">
    <location>
        <begin position="624"/>
        <end position="659"/>
    </location>
</feature>
<dbReference type="Pfam" id="PF12854">
    <property type="entry name" value="PPR_1"/>
    <property type="match status" value="1"/>
</dbReference>
<dbReference type="FunFam" id="1.25.40.10:FF:000442">
    <property type="entry name" value="Pentatricopeptide repeat-containing protein At3g49710"/>
    <property type="match status" value="1"/>
</dbReference>
<dbReference type="PROSITE" id="PS51257">
    <property type="entry name" value="PROKAR_LIPOPROTEIN"/>
    <property type="match status" value="1"/>
</dbReference>
<feature type="repeat" description="PPR" evidence="2">
    <location>
        <begin position="104"/>
        <end position="138"/>
    </location>
</feature>
<dbReference type="Pfam" id="PF20431">
    <property type="entry name" value="E_motif"/>
    <property type="match status" value="1"/>
</dbReference>
<accession>A0A1D1YW91</accession>
<feature type="repeat" description="PPR" evidence="2">
    <location>
        <begin position="457"/>
        <end position="487"/>
    </location>
</feature>
<feature type="repeat" description="PPR" evidence="2">
    <location>
        <begin position="321"/>
        <end position="355"/>
    </location>
</feature>
<proteinExistence type="predicted"/>
<dbReference type="FunFam" id="1.25.40.10:FF:000381">
    <property type="entry name" value="Pentatricopeptide repeat-containing protein"/>
    <property type="match status" value="1"/>
</dbReference>
<dbReference type="PANTHER" id="PTHR47926:SF343">
    <property type="entry name" value="PENTACOTRIPEPTIDE-REPEAT REGION OF PRORP DOMAIN-CONTAINING PROTEIN"/>
    <property type="match status" value="1"/>
</dbReference>
<evidence type="ECO:0000313" key="3">
    <source>
        <dbReference type="EMBL" id="JAT58923.1"/>
    </source>
</evidence>
<name>A0A1D1YW91_9ARAE</name>
<dbReference type="FunFam" id="1.25.40.10:FF:000344">
    <property type="entry name" value="Pentatricopeptide repeat-containing protein"/>
    <property type="match status" value="1"/>
</dbReference>
<dbReference type="FunFam" id="1.25.40.10:FF:000688">
    <property type="entry name" value="Pentatricopeptide repeat-containing protein"/>
    <property type="match status" value="1"/>
</dbReference>
<feature type="repeat" description="PPR" evidence="2">
    <location>
        <begin position="387"/>
        <end position="421"/>
    </location>
</feature>
<evidence type="ECO:0000256" key="1">
    <source>
        <dbReference type="ARBA" id="ARBA00022737"/>
    </source>
</evidence>
<dbReference type="PROSITE" id="PS51375">
    <property type="entry name" value="PPR"/>
    <property type="match status" value="9"/>
</dbReference>
<feature type="repeat" description="PPR" evidence="2">
    <location>
        <begin position="73"/>
        <end position="103"/>
    </location>
</feature>
<dbReference type="GO" id="GO:0003723">
    <property type="term" value="F:RNA binding"/>
    <property type="evidence" value="ECO:0007669"/>
    <property type="project" value="InterPro"/>
</dbReference>
<dbReference type="NCBIfam" id="TIGR00756">
    <property type="entry name" value="PPR"/>
    <property type="match status" value="8"/>
</dbReference>
<feature type="repeat" description="PPR" evidence="2">
    <location>
        <begin position="488"/>
        <end position="522"/>
    </location>
</feature>